<keyword evidence="6" id="KW-1185">Reference proteome</keyword>
<evidence type="ECO:0000259" key="4">
    <source>
        <dbReference type="Pfam" id="PF25521"/>
    </source>
</evidence>
<dbReference type="Proteomes" id="UP000014500">
    <property type="component" value="Unassembled WGS sequence"/>
</dbReference>
<dbReference type="HOGENOM" id="CLU_714390_0_0_1"/>
<dbReference type="PhylomeDB" id="T1JLI1"/>
<dbReference type="InterPro" id="IPR036770">
    <property type="entry name" value="Ankyrin_rpt-contain_sf"/>
</dbReference>
<reference evidence="5" key="2">
    <citation type="submission" date="2015-02" db="UniProtKB">
        <authorList>
            <consortium name="EnsemblMetazoa"/>
        </authorList>
    </citation>
    <scope>IDENTIFICATION</scope>
</reference>
<feature type="domain" description="TANC1/2-like winged helix" evidence="4">
    <location>
        <begin position="39"/>
        <end position="162"/>
    </location>
</feature>
<proteinExistence type="predicted"/>
<protein>
    <recommendedName>
        <fullName evidence="4">TANC1/2-like winged helix domain-containing protein</fullName>
    </recommendedName>
</protein>
<name>T1JLI1_STRMM</name>
<organism evidence="5 6">
    <name type="scientific">Strigamia maritima</name>
    <name type="common">European centipede</name>
    <name type="synonym">Geophilus maritimus</name>
    <dbReference type="NCBI Taxonomy" id="126957"/>
    <lineage>
        <taxon>Eukaryota</taxon>
        <taxon>Metazoa</taxon>
        <taxon>Ecdysozoa</taxon>
        <taxon>Arthropoda</taxon>
        <taxon>Myriapoda</taxon>
        <taxon>Chilopoda</taxon>
        <taxon>Pleurostigmophora</taxon>
        <taxon>Geophilomorpha</taxon>
        <taxon>Linotaeniidae</taxon>
        <taxon>Strigamia</taxon>
    </lineage>
</organism>
<keyword evidence="1" id="KW-0677">Repeat</keyword>
<dbReference type="SMART" id="SM00248">
    <property type="entry name" value="ANK"/>
    <property type="match status" value="3"/>
</dbReference>
<dbReference type="PROSITE" id="PS50297">
    <property type="entry name" value="ANK_REP_REGION"/>
    <property type="match status" value="2"/>
</dbReference>
<feature type="repeat" description="ANK" evidence="3">
    <location>
        <begin position="247"/>
        <end position="279"/>
    </location>
</feature>
<dbReference type="eggNOG" id="KOG0504">
    <property type="taxonomic scope" value="Eukaryota"/>
</dbReference>
<dbReference type="OMA" id="HAMIAMS"/>
<reference evidence="6" key="1">
    <citation type="submission" date="2011-05" db="EMBL/GenBank/DDBJ databases">
        <authorList>
            <person name="Richards S.R."/>
            <person name="Qu J."/>
            <person name="Jiang H."/>
            <person name="Jhangiani S.N."/>
            <person name="Agravi P."/>
            <person name="Goodspeed R."/>
            <person name="Gross S."/>
            <person name="Mandapat C."/>
            <person name="Jackson L."/>
            <person name="Mathew T."/>
            <person name="Pu L."/>
            <person name="Thornton R."/>
            <person name="Saada N."/>
            <person name="Wilczek-Boney K.B."/>
            <person name="Lee S."/>
            <person name="Kovar C."/>
            <person name="Wu Y."/>
            <person name="Scherer S.E."/>
            <person name="Worley K.C."/>
            <person name="Muzny D.M."/>
            <person name="Gibbs R."/>
        </authorList>
    </citation>
    <scope>NUCLEOTIDE SEQUENCE</scope>
    <source>
        <strain evidence="6">Brora</strain>
    </source>
</reference>
<accession>T1JLI1</accession>
<dbReference type="EMBL" id="JH431702">
    <property type="status" value="NOT_ANNOTATED_CDS"/>
    <property type="molecule type" value="Genomic_DNA"/>
</dbReference>
<dbReference type="InterPro" id="IPR002110">
    <property type="entry name" value="Ankyrin_rpt"/>
</dbReference>
<dbReference type="PANTHER" id="PTHR24123">
    <property type="entry name" value="ANKYRIN REPEAT-CONTAINING"/>
    <property type="match status" value="1"/>
</dbReference>
<dbReference type="STRING" id="126957.T1JLI1"/>
<dbReference type="EnsemblMetazoa" id="SMAR014711-RA">
    <property type="protein sequence ID" value="SMAR014711-PA"/>
    <property type="gene ID" value="SMAR014711"/>
</dbReference>
<dbReference type="SUPFAM" id="SSF48403">
    <property type="entry name" value="Ankyrin repeat"/>
    <property type="match status" value="1"/>
</dbReference>
<dbReference type="PANTHER" id="PTHR24123:SF65">
    <property type="entry name" value="ANKYRIN REPEAT DOMAIN-CONTAINING PROTEIN 50"/>
    <property type="match status" value="1"/>
</dbReference>
<evidence type="ECO:0000256" key="2">
    <source>
        <dbReference type="ARBA" id="ARBA00023043"/>
    </source>
</evidence>
<keyword evidence="2 3" id="KW-0040">ANK repeat</keyword>
<evidence type="ECO:0000256" key="3">
    <source>
        <dbReference type="PROSITE-ProRule" id="PRU00023"/>
    </source>
</evidence>
<evidence type="ECO:0000313" key="6">
    <source>
        <dbReference type="Proteomes" id="UP000014500"/>
    </source>
</evidence>
<sequence length="387" mass="43496">MANDSFKVLDGVADNFIMLREIREIPGTLNGLYLWLCQRLFARKQFSRIQHILNAILVARKPLCEDELYMCVWTRNMQLSREEFHKRMHLMSKLLIDSSNNTKILFHHSFAEWLLDVKHCTQKYLCHASDGHAMIAMSCTLRASSLSPDEVSDFAFHLSKVSLQPPLLPFHLPLWLIQSGSAVEDSVLLAKSTPKEAKVLRLLVEAGARLALDSETGSTTACSTTTEASPEDELLEIAENLAQLDANQRTLLHNGAYEGNVQLVNALLPRGLNVEAVDRNGQTALNLAARQGHAEVVRALLKAKANPDHADNDGWTPLRSAAWGGHTEFSRTLISISCIRKLKPTCFSRFRKVAFSLVGFRLVLQQFLNDLLELSWGFWLNQVKIKN</sequence>
<dbReference type="Gene3D" id="1.25.40.20">
    <property type="entry name" value="Ankyrin repeat-containing domain"/>
    <property type="match status" value="1"/>
</dbReference>
<evidence type="ECO:0000313" key="5">
    <source>
        <dbReference type="EnsemblMetazoa" id="SMAR014711-PA"/>
    </source>
</evidence>
<evidence type="ECO:0000256" key="1">
    <source>
        <dbReference type="ARBA" id="ARBA00022737"/>
    </source>
</evidence>
<dbReference type="InterPro" id="IPR051165">
    <property type="entry name" value="Multifunctional_ANK_Repeat"/>
</dbReference>
<dbReference type="Pfam" id="PF12796">
    <property type="entry name" value="Ank_2"/>
    <property type="match status" value="1"/>
</dbReference>
<dbReference type="Pfam" id="PF25521">
    <property type="entry name" value="WHD_TANC1"/>
    <property type="match status" value="1"/>
</dbReference>
<dbReference type="InterPro" id="IPR058056">
    <property type="entry name" value="WH_TANC1/2"/>
</dbReference>
<dbReference type="PROSITE" id="PS50088">
    <property type="entry name" value="ANK_REPEAT"/>
    <property type="match status" value="2"/>
</dbReference>
<feature type="repeat" description="ANK" evidence="3">
    <location>
        <begin position="280"/>
        <end position="312"/>
    </location>
</feature>
<dbReference type="AlphaFoldDB" id="T1JLI1"/>